<organism evidence="18 19">
    <name type="scientific">Malonomonas rubra DSM 5091</name>
    <dbReference type="NCBI Taxonomy" id="1122189"/>
    <lineage>
        <taxon>Bacteria</taxon>
        <taxon>Pseudomonadati</taxon>
        <taxon>Thermodesulfobacteriota</taxon>
        <taxon>Desulfuromonadia</taxon>
        <taxon>Desulfuromonadales</taxon>
        <taxon>Geopsychrobacteraceae</taxon>
        <taxon>Malonomonas</taxon>
    </lineage>
</organism>
<keyword evidence="5 15" id="KW-0227">DNA damage</keyword>
<keyword evidence="4 15" id="KW-0479">Metal-binding</keyword>
<evidence type="ECO:0000259" key="16">
    <source>
        <dbReference type="PROSITE" id="PS51066"/>
    </source>
</evidence>
<comment type="function">
    <text evidence="15">Involved in base excision repair of DNA damaged by oxidation or by mutagenic agents. Acts as DNA glycosylase that recognizes and removes damaged bases. Has a preference for oxidized purines, such as 7,8-dihydro-8-oxoguanine (8-oxoG). Has AP (apurinic/apyrimidinic) lyase activity and introduces nicks in the DNA strand. Cleaves the DNA backbone by beta-delta elimination to generate a single-strand break at the site of the removed base with both 3'- and 5'-phosphates.</text>
</comment>
<dbReference type="Proteomes" id="UP000184171">
    <property type="component" value="Unassembled WGS sequence"/>
</dbReference>
<feature type="active site" description="Proton donor; for delta-elimination activity" evidence="15">
    <location>
        <position position="260"/>
    </location>
</feature>
<evidence type="ECO:0000256" key="4">
    <source>
        <dbReference type="ARBA" id="ARBA00022723"/>
    </source>
</evidence>
<accession>A0A1M6C9P9</accession>
<dbReference type="PROSITE" id="PS01242">
    <property type="entry name" value="ZF_FPG_1"/>
    <property type="match status" value="1"/>
</dbReference>
<keyword evidence="11 15" id="KW-0456">Lyase</keyword>
<dbReference type="Pfam" id="PF01149">
    <property type="entry name" value="Fapy_DNA_glyco"/>
    <property type="match status" value="1"/>
</dbReference>
<feature type="binding site" evidence="15">
    <location>
        <position position="151"/>
    </location>
    <ligand>
        <name>DNA</name>
        <dbReference type="ChEBI" id="CHEBI:16991"/>
    </ligand>
</feature>
<keyword evidence="7 15" id="KW-0378">Hydrolase</keyword>
<dbReference type="InterPro" id="IPR015887">
    <property type="entry name" value="DNA_glyclase_Znf_dom_DNA_BS"/>
</dbReference>
<dbReference type="NCBIfam" id="TIGR00577">
    <property type="entry name" value="fpg"/>
    <property type="match status" value="1"/>
</dbReference>
<dbReference type="GO" id="GO:0008270">
    <property type="term" value="F:zinc ion binding"/>
    <property type="evidence" value="ECO:0007669"/>
    <property type="project" value="UniProtKB-UniRule"/>
</dbReference>
<dbReference type="EC" id="3.2.2.23" evidence="15"/>
<dbReference type="EMBL" id="FQZT01000001">
    <property type="protein sequence ID" value="SHI57745.1"/>
    <property type="molecule type" value="Genomic_DNA"/>
</dbReference>
<evidence type="ECO:0000313" key="18">
    <source>
        <dbReference type="EMBL" id="SHI57745.1"/>
    </source>
</evidence>
<protein>
    <recommendedName>
        <fullName evidence="15">Formamidopyrimidine-DNA glycosylase</fullName>
        <shortName evidence="15">Fapy-DNA glycosylase</shortName>
        <ecNumber evidence="15">3.2.2.23</ecNumber>
    </recommendedName>
    <alternativeName>
        <fullName evidence="15">DNA-(apurinic or apyrimidinic site) lyase MutM</fullName>
        <shortName evidence="15">AP lyase MutM</shortName>
        <ecNumber evidence="15">4.2.99.18</ecNumber>
    </alternativeName>
</protein>
<name>A0A1M6C9P9_MALRU</name>
<dbReference type="Gene3D" id="1.10.8.50">
    <property type="match status" value="1"/>
</dbReference>
<dbReference type="InterPro" id="IPR015886">
    <property type="entry name" value="H2TH_FPG"/>
</dbReference>
<feature type="active site" description="Proton donor; for beta-elimination activity" evidence="15">
    <location>
        <position position="58"/>
    </location>
</feature>
<evidence type="ECO:0000256" key="15">
    <source>
        <dbReference type="HAMAP-Rule" id="MF_00103"/>
    </source>
</evidence>
<dbReference type="PANTHER" id="PTHR22993:SF9">
    <property type="entry name" value="FORMAMIDOPYRIMIDINE-DNA GLYCOSYLASE"/>
    <property type="match status" value="1"/>
</dbReference>
<evidence type="ECO:0000256" key="2">
    <source>
        <dbReference type="ARBA" id="ARBA00009409"/>
    </source>
</evidence>
<comment type="subunit">
    <text evidence="3 15">Monomer.</text>
</comment>
<dbReference type="GO" id="GO:0006284">
    <property type="term" value="P:base-excision repair"/>
    <property type="evidence" value="ECO:0007669"/>
    <property type="project" value="InterPro"/>
</dbReference>
<evidence type="ECO:0000256" key="11">
    <source>
        <dbReference type="ARBA" id="ARBA00023239"/>
    </source>
</evidence>
<dbReference type="EC" id="4.2.99.18" evidence="15"/>
<dbReference type="InterPro" id="IPR010979">
    <property type="entry name" value="Ribosomal_uS13-like_H2TH"/>
</dbReference>
<dbReference type="InterPro" id="IPR012319">
    <property type="entry name" value="FPG_cat"/>
</dbReference>
<evidence type="ECO:0000256" key="8">
    <source>
        <dbReference type="ARBA" id="ARBA00022833"/>
    </source>
</evidence>
<feature type="domain" description="Formamidopyrimidine-DNA glycosylase catalytic" evidence="17">
    <location>
        <begin position="2"/>
        <end position="113"/>
    </location>
</feature>
<evidence type="ECO:0000256" key="3">
    <source>
        <dbReference type="ARBA" id="ARBA00011245"/>
    </source>
</evidence>
<evidence type="ECO:0000256" key="7">
    <source>
        <dbReference type="ARBA" id="ARBA00022801"/>
    </source>
</evidence>
<dbReference type="GO" id="GO:0140078">
    <property type="term" value="F:class I DNA-(apurinic or apyrimidinic site) endonuclease activity"/>
    <property type="evidence" value="ECO:0007669"/>
    <property type="project" value="UniProtKB-EC"/>
</dbReference>
<evidence type="ECO:0000256" key="14">
    <source>
        <dbReference type="ARBA" id="ARBA00044632"/>
    </source>
</evidence>
<dbReference type="AlphaFoldDB" id="A0A1M6C9P9"/>
<dbReference type="PROSITE" id="PS51068">
    <property type="entry name" value="FPG_CAT"/>
    <property type="match status" value="1"/>
</dbReference>
<dbReference type="CDD" id="cd08966">
    <property type="entry name" value="EcFpg-like_N"/>
    <property type="match status" value="1"/>
</dbReference>
<feature type="binding site" evidence="15">
    <location>
        <position position="110"/>
    </location>
    <ligand>
        <name>DNA</name>
        <dbReference type="ChEBI" id="CHEBI:16991"/>
    </ligand>
</feature>
<feature type="active site" description="Schiff-base intermediate with DNA" evidence="15">
    <location>
        <position position="2"/>
    </location>
</feature>
<keyword evidence="10 15" id="KW-0234">DNA repair</keyword>
<evidence type="ECO:0000256" key="5">
    <source>
        <dbReference type="ARBA" id="ARBA00022763"/>
    </source>
</evidence>
<comment type="catalytic activity">
    <reaction evidence="1 15">
        <text>Hydrolysis of DNA containing ring-opened 7-methylguanine residues, releasing 2,6-diamino-4-hydroxy-5-(N-methyl)formamidopyrimidine.</text>
        <dbReference type="EC" id="3.2.2.23"/>
    </reaction>
</comment>
<dbReference type="InterPro" id="IPR010663">
    <property type="entry name" value="Znf_FPG/IleRS"/>
</dbReference>
<dbReference type="OrthoDB" id="9800855at2"/>
<feature type="binding site" evidence="15">
    <location>
        <position position="91"/>
    </location>
    <ligand>
        <name>DNA</name>
        <dbReference type="ChEBI" id="CHEBI:16991"/>
    </ligand>
</feature>
<comment type="cofactor">
    <cofactor evidence="15">
        <name>Zn(2+)</name>
        <dbReference type="ChEBI" id="CHEBI:29105"/>
    </cofactor>
    <text evidence="15">Binds 1 zinc ion per subunit.</text>
</comment>
<dbReference type="GO" id="GO:0034039">
    <property type="term" value="F:8-oxo-7,8-dihydroguanine DNA N-glycosylase activity"/>
    <property type="evidence" value="ECO:0007669"/>
    <property type="project" value="TreeGrafter"/>
</dbReference>
<evidence type="ECO:0000256" key="9">
    <source>
        <dbReference type="ARBA" id="ARBA00023125"/>
    </source>
</evidence>
<dbReference type="SUPFAM" id="SSF57716">
    <property type="entry name" value="Glucocorticoid receptor-like (DNA-binding domain)"/>
    <property type="match status" value="1"/>
</dbReference>
<comment type="catalytic activity">
    <reaction evidence="14 15">
        <text>2'-deoxyribonucleotide-(2'-deoxyribose 5'-phosphate)-2'-deoxyribonucleotide-DNA = a 3'-end 2'-deoxyribonucleotide-(2,3-dehydro-2,3-deoxyribose 5'-phosphate)-DNA + a 5'-end 5'-phospho-2'-deoxyribonucleoside-DNA + H(+)</text>
        <dbReference type="Rhea" id="RHEA:66592"/>
        <dbReference type="Rhea" id="RHEA-COMP:13180"/>
        <dbReference type="Rhea" id="RHEA-COMP:16897"/>
        <dbReference type="Rhea" id="RHEA-COMP:17067"/>
        <dbReference type="ChEBI" id="CHEBI:15378"/>
        <dbReference type="ChEBI" id="CHEBI:136412"/>
        <dbReference type="ChEBI" id="CHEBI:157695"/>
        <dbReference type="ChEBI" id="CHEBI:167181"/>
        <dbReference type="EC" id="4.2.99.18"/>
    </reaction>
</comment>
<evidence type="ECO:0000259" key="17">
    <source>
        <dbReference type="PROSITE" id="PS51068"/>
    </source>
</evidence>
<comment type="similarity">
    <text evidence="2 15">Belongs to the FPG family.</text>
</comment>
<dbReference type="FunFam" id="3.20.190.10:FF:000001">
    <property type="entry name" value="Formamidopyrimidine-DNA glycosylase"/>
    <property type="match status" value="1"/>
</dbReference>
<dbReference type="Pfam" id="PF06827">
    <property type="entry name" value="zf-FPG_IleRS"/>
    <property type="match status" value="1"/>
</dbReference>
<keyword evidence="19" id="KW-1185">Reference proteome</keyword>
<evidence type="ECO:0000256" key="1">
    <source>
        <dbReference type="ARBA" id="ARBA00001668"/>
    </source>
</evidence>
<gene>
    <name evidence="15" type="primary">mutM</name>
    <name evidence="15" type="synonym">fpg</name>
    <name evidence="18" type="ORF">SAMN02745165_00457</name>
</gene>
<dbReference type="SMART" id="SM00898">
    <property type="entry name" value="Fapy_DNA_glyco"/>
    <property type="match status" value="1"/>
</dbReference>
<dbReference type="PROSITE" id="PS51066">
    <property type="entry name" value="ZF_FPG_2"/>
    <property type="match status" value="1"/>
</dbReference>
<evidence type="ECO:0000256" key="12">
    <source>
        <dbReference type="ARBA" id="ARBA00023268"/>
    </source>
</evidence>
<feature type="active site" description="Proton donor" evidence="15">
    <location>
        <position position="3"/>
    </location>
</feature>
<evidence type="ECO:0000256" key="13">
    <source>
        <dbReference type="ARBA" id="ARBA00023295"/>
    </source>
</evidence>
<dbReference type="SUPFAM" id="SSF46946">
    <property type="entry name" value="S13-like H2TH domain"/>
    <property type="match status" value="1"/>
</dbReference>
<reference evidence="18 19" key="1">
    <citation type="submission" date="2016-11" db="EMBL/GenBank/DDBJ databases">
        <authorList>
            <person name="Jaros S."/>
            <person name="Januszkiewicz K."/>
            <person name="Wedrychowicz H."/>
        </authorList>
    </citation>
    <scope>NUCLEOTIDE SEQUENCE [LARGE SCALE GENOMIC DNA]</scope>
    <source>
        <strain evidence="18 19">DSM 5091</strain>
    </source>
</reference>
<keyword evidence="12 15" id="KW-0511">Multifunctional enzyme</keyword>
<keyword evidence="9 15" id="KW-0238">DNA-binding</keyword>
<evidence type="ECO:0000313" key="19">
    <source>
        <dbReference type="Proteomes" id="UP000184171"/>
    </source>
</evidence>
<dbReference type="GO" id="GO:0003684">
    <property type="term" value="F:damaged DNA binding"/>
    <property type="evidence" value="ECO:0007669"/>
    <property type="project" value="InterPro"/>
</dbReference>
<keyword evidence="8 15" id="KW-0862">Zinc</keyword>
<dbReference type="NCBIfam" id="NF002211">
    <property type="entry name" value="PRK01103.1"/>
    <property type="match status" value="1"/>
</dbReference>
<dbReference type="InterPro" id="IPR035937">
    <property type="entry name" value="FPG_N"/>
</dbReference>
<dbReference type="FunFam" id="1.10.8.50:FF:000003">
    <property type="entry name" value="Formamidopyrimidine-DNA glycosylase"/>
    <property type="match status" value="1"/>
</dbReference>
<evidence type="ECO:0000256" key="10">
    <source>
        <dbReference type="ARBA" id="ARBA00023204"/>
    </source>
</evidence>
<dbReference type="SUPFAM" id="SSF81624">
    <property type="entry name" value="N-terminal domain of MutM-like DNA repair proteins"/>
    <property type="match status" value="1"/>
</dbReference>
<dbReference type="Pfam" id="PF06831">
    <property type="entry name" value="H2TH"/>
    <property type="match status" value="1"/>
</dbReference>
<dbReference type="HAMAP" id="MF_00103">
    <property type="entry name" value="Fapy_DNA_glycosyl"/>
    <property type="match status" value="1"/>
</dbReference>
<dbReference type="PANTHER" id="PTHR22993">
    <property type="entry name" value="FORMAMIDOPYRIMIDINE-DNA GLYCOSYLASE"/>
    <property type="match status" value="1"/>
</dbReference>
<keyword evidence="13 15" id="KW-0326">Glycosidase</keyword>
<dbReference type="SMART" id="SM01232">
    <property type="entry name" value="H2TH"/>
    <property type="match status" value="1"/>
</dbReference>
<dbReference type="RefSeq" id="WP_072905114.1">
    <property type="nucleotide sequence ID" value="NZ_FQZT01000001.1"/>
</dbReference>
<evidence type="ECO:0000256" key="6">
    <source>
        <dbReference type="ARBA" id="ARBA00022771"/>
    </source>
</evidence>
<dbReference type="InterPro" id="IPR020629">
    <property type="entry name" value="FPG_Glyclase"/>
</dbReference>
<dbReference type="InterPro" id="IPR000214">
    <property type="entry name" value="Znf_DNA_glyclase/AP_lyase"/>
</dbReference>
<sequence length="270" mass="29721">MPELPEVETTCRGIAPLITDCQIAELVLRTDKLRWPLDRSLCVSLPGQTIRKVERRAKYLLLHCNAGALILHLGMSGSLRVIAADSTENKHDHVDLIFTNGSCLRFNDPRKFGALLWCNEPKAHPLLVKLGPEPLSAGFDGEYLWQASRQRKTAIKPFIMDQKLVVGVGNIYASESLFRAGIRPQTAAGKVSRARYQKLSAAIKEILTEAIAAGGTTIADFKQADGKPGYFAQQLQVYGRDGEPCPQCGQPISSVKLGQRSTCFCRNCQK</sequence>
<dbReference type="STRING" id="1122189.SAMN02745165_00457"/>
<feature type="domain" description="FPG-type" evidence="16">
    <location>
        <begin position="236"/>
        <end position="270"/>
    </location>
</feature>
<proteinExistence type="inferred from homology"/>
<dbReference type="Gene3D" id="3.20.190.10">
    <property type="entry name" value="MutM-like, N-terminal"/>
    <property type="match status" value="1"/>
</dbReference>
<keyword evidence="6 15" id="KW-0863">Zinc-finger</keyword>